<gene>
    <name evidence="3" type="ORF">JJQ90_18330</name>
</gene>
<dbReference type="PANTHER" id="PTHR42928">
    <property type="entry name" value="TRICARBOXYLATE-BINDING PROTEIN"/>
    <property type="match status" value="1"/>
</dbReference>
<comment type="similarity">
    <text evidence="1">Belongs to the UPF0065 (bug) family.</text>
</comment>
<keyword evidence="4" id="KW-1185">Reference proteome</keyword>
<reference evidence="3 4" key="1">
    <citation type="submission" date="2021-01" db="EMBL/GenBank/DDBJ databases">
        <title>Roseomonas sp. nov, a bacterium isolated from an oil production mixture in Yumen Oilfield.</title>
        <authorList>
            <person name="Wu D."/>
        </authorList>
    </citation>
    <scope>NUCLEOTIDE SEQUENCE [LARGE SCALE GENOMIC DNA]</scope>
    <source>
        <strain evidence="3 4">ROY-5-3</strain>
    </source>
</reference>
<feature type="chain" id="PRO_5045762416" evidence="2">
    <location>
        <begin position="23"/>
        <end position="324"/>
    </location>
</feature>
<organism evidence="3 4">
    <name type="scientific">Falsiroseomonas oleicola</name>
    <dbReference type="NCBI Taxonomy" id="2801474"/>
    <lineage>
        <taxon>Bacteria</taxon>
        <taxon>Pseudomonadati</taxon>
        <taxon>Pseudomonadota</taxon>
        <taxon>Alphaproteobacteria</taxon>
        <taxon>Acetobacterales</taxon>
        <taxon>Roseomonadaceae</taxon>
        <taxon>Falsiroseomonas</taxon>
    </lineage>
</organism>
<protein>
    <submittedName>
        <fullName evidence="3">Tripartite tricarboxylate transporter substrate binding protein</fullName>
    </submittedName>
</protein>
<keyword evidence="2" id="KW-0732">Signal</keyword>
<feature type="signal peptide" evidence="2">
    <location>
        <begin position="1"/>
        <end position="22"/>
    </location>
</feature>
<comment type="caution">
    <text evidence="3">The sequence shown here is derived from an EMBL/GenBank/DDBJ whole genome shotgun (WGS) entry which is preliminary data.</text>
</comment>
<dbReference type="InterPro" id="IPR005064">
    <property type="entry name" value="BUG"/>
</dbReference>
<dbReference type="PIRSF" id="PIRSF017082">
    <property type="entry name" value="YflP"/>
    <property type="match status" value="1"/>
</dbReference>
<dbReference type="Proteomes" id="UP000689967">
    <property type="component" value="Unassembled WGS sequence"/>
</dbReference>
<dbReference type="Pfam" id="PF03401">
    <property type="entry name" value="TctC"/>
    <property type="match status" value="1"/>
</dbReference>
<evidence type="ECO:0000256" key="2">
    <source>
        <dbReference type="SAM" id="SignalP"/>
    </source>
</evidence>
<evidence type="ECO:0000256" key="1">
    <source>
        <dbReference type="ARBA" id="ARBA00006987"/>
    </source>
</evidence>
<dbReference type="PANTHER" id="PTHR42928:SF5">
    <property type="entry name" value="BLR1237 PROTEIN"/>
    <property type="match status" value="1"/>
</dbReference>
<dbReference type="CDD" id="cd07012">
    <property type="entry name" value="PBP2_Bug_TTT"/>
    <property type="match status" value="1"/>
</dbReference>
<accession>A0ABS6HAI5</accession>
<dbReference type="RefSeq" id="WP_216877687.1">
    <property type="nucleotide sequence ID" value="NZ_JAERQM010000005.1"/>
</dbReference>
<evidence type="ECO:0000313" key="3">
    <source>
        <dbReference type="EMBL" id="MBU8545688.1"/>
    </source>
</evidence>
<dbReference type="EMBL" id="JAERQM010000005">
    <property type="protein sequence ID" value="MBU8545688.1"/>
    <property type="molecule type" value="Genomic_DNA"/>
</dbReference>
<name>A0ABS6HAI5_9PROT</name>
<evidence type="ECO:0000313" key="4">
    <source>
        <dbReference type="Proteomes" id="UP000689967"/>
    </source>
</evidence>
<sequence length="324" mass="33801">MNITRRTLGGLAAAGLAAPALAQTAFPSQTVRIIVPFAPGGATDIVGRILAPGMQEVFGGRTVLVENRGGAAGIIGAEALLAAPRDGHAVALFTITNAVLNAGLIRDPRLDPRTAFTPVSLVATLPMVLTVGKHVRANTLQEFVGVMKEAPGRLTYGSAGAGSINHLGAHLFNLRSETQAVHVPYRGAGLVYADLIGGNVDWLVEGIASQAPHVRSGNVRALAVLARERNPALPDVPTAIEQGFSDFEIMNIMGVFAASGTPAPAIARLEGAIRTAVAKPDLARRLREAGAEPAGSTTAEFQRFWEQQLALWLPVVEASGVRLD</sequence>
<proteinExistence type="inferred from homology"/>